<accession>A0AAX1WH32</accession>
<organism evidence="2 3">
    <name type="scientific">Enterobacter roggenkampii</name>
    <dbReference type="NCBI Taxonomy" id="1812935"/>
    <lineage>
        <taxon>Bacteria</taxon>
        <taxon>Pseudomonadati</taxon>
        <taxon>Pseudomonadota</taxon>
        <taxon>Gammaproteobacteria</taxon>
        <taxon>Enterobacterales</taxon>
        <taxon>Enterobacteriaceae</taxon>
        <taxon>Enterobacter</taxon>
        <taxon>Enterobacter cloacae complex</taxon>
    </lineage>
</organism>
<reference evidence="2 3" key="1">
    <citation type="submission" date="2018-10" db="EMBL/GenBank/DDBJ databases">
        <authorList>
            <person name="Vanduin D."/>
            <person name="Fouts D."/>
            <person name="Wright M."/>
            <person name="Sutton G."/>
            <person name="Nguyen K."/>
            <person name="Kreiswirth B."/>
            <person name="Chen L."/>
            <person name="Rojas L."/>
            <person name="Hujer A."/>
            <person name="Hujer K."/>
            <person name="Bonomo R."/>
            <person name="Adams M."/>
        </authorList>
    </citation>
    <scope>NUCLEOTIDE SEQUENCE [LARGE SCALE GENOMIC DNA]</scope>
    <source>
        <strain evidence="2 3">CRK0054</strain>
    </source>
</reference>
<name>A0AAX1WH32_9ENTR</name>
<protein>
    <recommendedName>
        <fullName evidence="4">Lipoprotein</fullName>
    </recommendedName>
</protein>
<gene>
    <name evidence="2" type="ORF">B9059_017355</name>
</gene>
<evidence type="ECO:0008006" key="4">
    <source>
        <dbReference type="Google" id="ProtNLM"/>
    </source>
</evidence>
<evidence type="ECO:0000313" key="3">
    <source>
        <dbReference type="Proteomes" id="UP000286098"/>
    </source>
</evidence>
<feature type="chain" id="PRO_5043993381" description="Lipoprotein" evidence="1">
    <location>
        <begin position="18"/>
        <end position="106"/>
    </location>
</feature>
<sequence length="106" mass="11460">MKGFVSLLFLLSTSVCAGTLSDFFVKHPDLDNNLAIHTAISKASGMEAAGFARREGGSEKELMSSKGDQFAVLGFRRVKMYCSYPESAQMTGLSAEDCKLVLSKNL</sequence>
<feature type="signal peptide" evidence="1">
    <location>
        <begin position="1"/>
        <end position="17"/>
    </location>
</feature>
<dbReference type="AlphaFoldDB" id="A0AAX1WH32"/>
<comment type="caution">
    <text evidence="2">The sequence shown here is derived from an EMBL/GenBank/DDBJ whole genome shotgun (WGS) entry which is preliminary data.</text>
</comment>
<proteinExistence type="predicted"/>
<dbReference type="EMBL" id="NEYZ02000069">
    <property type="protein sequence ID" value="RNT38188.1"/>
    <property type="molecule type" value="Genomic_DNA"/>
</dbReference>
<evidence type="ECO:0000313" key="2">
    <source>
        <dbReference type="EMBL" id="RNT38188.1"/>
    </source>
</evidence>
<keyword evidence="1" id="KW-0732">Signal</keyword>
<dbReference type="RefSeq" id="WP_045356309.1">
    <property type="nucleotide sequence ID" value="NZ_CP055995.1"/>
</dbReference>
<evidence type="ECO:0000256" key="1">
    <source>
        <dbReference type="SAM" id="SignalP"/>
    </source>
</evidence>
<dbReference type="Proteomes" id="UP000286098">
    <property type="component" value="Unassembled WGS sequence"/>
</dbReference>